<comment type="subcellular location">
    <subcellularLocation>
        <location evidence="1">Membrane</location>
    </subcellularLocation>
</comment>
<dbReference type="PANTHER" id="PTHR23130:SF171">
    <property type="entry name" value="OS01G0895300 PROTEIN"/>
    <property type="match status" value="1"/>
</dbReference>
<evidence type="ECO:0000256" key="2">
    <source>
        <dbReference type="ARBA" id="ARBA00022448"/>
    </source>
</evidence>
<evidence type="ECO:0000256" key="4">
    <source>
        <dbReference type="ARBA" id="ARBA00022729"/>
    </source>
</evidence>
<organism evidence="13 14">
    <name type="scientific">Cylindrotheca closterium</name>
    <dbReference type="NCBI Taxonomy" id="2856"/>
    <lineage>
        <taxon>Eukaryota</taxon>
        <taxon>Sar</taxon>
        <taxon>Stramenopiles</taxon>
        <taxon>Ochrophyta</taxon>
        <taxon>Bacillariophyta</taxon>
        <taxon>Bacillariophyceae</taxon>
        <taxon>Bacillariophycidae</taxon>
        <taxon>Bacillariales</taxon>
        <taxon>Bacillariaceae</taxon>
        <taxon>Cylindrotheca</taxon>
    </lineage>
</organism>
<evidence type="ECO:0000256" key="10">
    <source>
        <dbReference type="SAM" id="SignalP"/>
    </source>
</evidence>
<evidence type="ECO:0000256" key="9">
    <source>
        <dbReference type="SAM" id="Phobius"/>
    </source>
</evidence>
<dbReference type="PANTHER" id="PTHR23130">
    <property type="entry name" value="CYTOCHROME B561 AND DOMON DOMAIN-CONTAINING PROTEIN"/>
    <property type="match status" value="1"/>
</dbReference>
<evidence type="ECO:0000313" key="13">
    <source>
        <dbReference type="EMBL" id="CAJ1963673.1"/>
    </source>
</evidence>
<evidence type="ECO:0000259" key="12">
    <source>
        <dbReference type="PROSITE" id="PS50939"/>
    </source>
</evidence>
<proteinExistence type="predicted"/>
<accession>A0AAD2G5L6</accession>
<keyword evidence="2" id="KW-0813">Transport</keyword>
<dbReference type="CDD" id="cd09631">
    <property type="entry name" value="DOMON_DOH"/>
    <property type="match status" value="3"/>
</dbReference>
<dbReference type="PROSITE" id="PS50836">
    <property type="entry name" value="DOMON"/>
    <property type="match status" value="2"/>
</dbReference>
<dbReference type="Gene3D" id="1.20.120.1770">
    <property type="match status" value="1"/>
</dbReference>
<feature type="transmembrane region" description="Helical" evidence="9">
    <location>
        <begin position="897"/>
        <end position="918"/>
    </location>
</feature>
<dbReference type="EMBL" id="CAKOGP040002158">
    <property type="protein sequence ID" value="CAJ1963673.1"/>
    <property type="molecule type" value="Genomic_DNA"/>
</dbReference>
<dbReference type="GO" id="GO:0016020">
    <property type="term" value="C:membrane"/>
    <property type="evidence" value="ECO:0007669"/>
    <property type="project" value="UniProtKB-SubCell"/>
</dbReference>
<keyword evidence="6 9" id="KW-1133">Transmembrane helix</keyword>
<dbReference type="Proteomes" id="UP001295423">
    <property type="component" value="Unassembled WGS sequence"/>
</dbReference>
<feature type="transmembrane region" description="Helical" evidence="9">
    <location>
        <begin position="796"/>
        <end position="816"/>
    </location>
</feature>
<sequence>MHRITNLLILIAAVSFNVKLASAEFESVSLTGRLAGSTLEYRLNPEDELTGGRDSITIRYTVPRRCWLAVGVSLTGSMINSEAVIAKPEERSIRKYKLSDRSTSAITELPQSRTLYNATFSQSGGITILTYTKLLVEDGELTINGNGSNIFIAAFGSSNTFEFHQGYGSTVITLSLPIPSDAPTLAPTEAPVPAPTDATPIDAPATAVPAPTDAPVAAPTDGQAPTYAPVVTAPNPTPVSLDFEEVPLAGLLSEATFRYHLNRNDVMADGADTITIEFTCPGNVWAGVGVSQFGAMVPSKSVRGFPDESTPVQQYFMEGRYVESVNALPDDEQTLIDPQISFANDRTTLLYTLPLINAAQDEVFDIRADGTTNTNFIGACGTTAGQSFHRLYGSFGVTVKDPTPPPEVEFRKVALTGVLAEATFQYRLNRNDVMADGADTITIEYSCPGNVWVGVGVSQFGVMIPAKAVTGFPELSSPPIEVFLEARGVEGVTALPEQTLIDPQISFANDRTTMRYTIPIFPTGATTTANVENEALYVHADGRSNNFIGACGTSAGPSFHRLYGSFGVIVEEGRTEAPTAAAPFAAPTNPPGADILELRGALEGSTLGYLFTFDDPNTGGKDSITVTYTAPVTAWVGVGASETGLMIGSDAVIGIPATGEVKKYSLSSKSGDLSGVTPMPDDQQTLVNAAITQANGFTTLTYTKILVEDGEVPINRVGENIFIAAHGSSNILGFHSVRGSFSLSGKVVASRDNSLWVVHGWLAAIAWGVMCPLAILAGLFRKYIPGEGIWFQIHRILQTLVIVLTIASVSVAIAALNKETPASLSADHFNSDFSDGHRLIGLLVLIFGIVQAANGIMRPHLPPKPEPNDDEQGNKSTPPPAGEKSCARKLWEGLHRLLGVGLLALAWYQINLGIFWYHEIFNNGESESTLNAFYGVIGVLGVLIVIGVAMRV</sequence>
<keyword evidence="5" id="KW-0249">Electron transport</keyword>
<evidence type="ECO:0000256" key="7">
    <source>
        <dbReference type="ARBA" id="ARBA00023136"/>
    </source>
</evidence>
<dbReference type="SMART" id="SM00665">
    <property type="entry name" value="B561"/>
    <property type="match status" value="1"/>
</dbReference>
<feature type="domain" description="Cytochrome b561" evidence="12">
    <location>
        <begin position="723"/>
        <end position="952"/>
    </location>
</feature>
<evidence type="ECO:0000313" key="14">
    <source>
        <dbReference type="Proteomes" id="UP001295423"/>
    </source>
</evidence>
<evidence type="ECO:0000256" key="1">
    <source>
        <dbReference type="ARBA" id="ARBA00004370"/>
    </source>
</evidence>
<dbReference type="AlphaFoldDB" id="A0AAD2G5L6"/>
<gene>
    <name evidence="13" type="ORF">CYCCA115_LOCUS20269</name>
</gene>
<evidence type="ECO:0000256" key="8">
    <source>
        <dbReference type="SAM" id="MobiDB-lite"/>
    </source>
</evidence>
<dbReference type="PROSITE" id="PS50939">
    <property type="entry name" value="CYTOCHROME_B561"/>
    <property type="match status" value="1"/>
</dbReference>
<feature type="domain" description="DOMON" evidence="11">
    <location>
        <begin position="35"/>
        <end position="156"/>
    </location>
</feature>
<protein>
    <recommendedName>
        <fullName evidence="15">DOMON domain-containing protein</fullName>
    </recommendedName>
</protein>
<feature type="region of interest" description="Disordered" evidence="8">
    <location>
        <begin position="860"/>
        <end position="884"/>
    </location>
</feature>
<evidence type="ECO:0008006" key="15">
    <source>
        <dbReference type="Google" id="ProtNLM"/>
    </source>
</evidence>
<feature type="chain" id="PRO_5041928005" description="DOMON domain-containing protein" evidence="10">
    <location>
        <begin position="24"/>
        <end position="952"/>
    </location>
</feature>
<feature type="signal peptide" evidence="10">
    <location>
        <begin position="1"/>
        <end position="23"/>
    </location>
</feature>
<evidence type="ECO:0000256" key="5">
    <source>
        <dbReference type="ARBA" id="ARBA00022982"/>
    </source>
</evidence>
<keyword evidence="14" id="KW-1185">Reference proteome</keyword>
<feature type="transmembrane region" description="Helical" evidence="9">
    <location>
        <begin position="930"/>
        <end position="950"/>
    </location>
</feature>
<evidence type="ECO:0000256" key="6">
    <source>
        <dbReference type="ARBA" id="ARBA00022989"/>
    </source>
</evidence>
<dbReference type="InterPro" id="IPR045266">
    <property type="entry name" value="DOH_DOMON"/>
</dbReference>
<dbReference type="InterPro" id="IPR005018">
    <property type="entry name" value="DOMON_domain"/>
</dbReference>
<dbReference type="CDD" id="cd08760">
    <property type="entry name" value="Cyt_b561_FRRS1_like"/>
    <property type="match status" value="1"/>
</dbReference>
<keyword evidence="4 10" id="KW-0732">Signal</keyword>
<evidence type="ECO:0000259" key="11">
    <source>
        <dbReference type="PROSITE" id="PS50836"/>
    </source>
</evidence>
<feature type="transmembrane region" description="Helical" evidence="9">
    <location>
        <begin position="761"/>
        <end position="784"/>
    </location>
</feature>
<keyword evidence="7 9" id="KW-0472">Membrane</keyword>
<name>A0AAD2G5L6_9STRA</name>
<dbReference type="SMART" id="SM00664">
    <property type="entry name" value="DoH"/>
    <property type="match status" value="3"/>
</dbReference>
<feature type="domain" description="DOMON" evidence="11">
    <location>
        <begin position="605"/>
        <end position="727"/>
    </location>
</feature>
<evidence type="ECO:0000256" key="3">
    <source>
        <dbReference type="ARBA" id="ARBA00022692"/>
    </source>
</evidence>
<comment type="caution">
    <text evidence="13">The sequence shown here is derived from an EMBL/GenBank/DDBJ whole genome shotgun (WGS) entry which is preliminary data.</text>
</comment>
<reference evidence="13" key="1">
    <citation type="submission" date="2023-08" db="EMBL/GenBank/DDBJ databases">
        <authorList>
            <person name="Audoor S."/>
            <person name="Bilcke G."/>
        </authorList>
    </citation>
    <scope>NUCLEOTIDE SEQUENCE</scope>
</reference>
<feature type="transmembrane region" description="Helical" evidence="9">
    <location>
        <begin position="836"/>
        <end position="857"/>
    </location>
</feature>
<dbReference type="InterPro" id="IPR006593">
    <property type="entry name" value="Cyt_b561/ferric_Rdtase_TM"/>
</dbReference>
<keyword evidence="3 9" id="KW-0812">Transmembrane</keyword>